<organism evidence="2 3">
    <name type="scientific">Triticum urartu</name>
    <name type="common">Red wild einkorn</name>
    <name type="synonym">Crithodium urartu</name>
    <dbReference type="NCBI Taxonomy" id="4572"/>
    <lineage>
        <taxon>Eukaryota</taxon>
        <taxon>Viridiplantae</taxon>
        <taxon>Streptophyta</taxon>
        <taxon>Embryophyta</taxon>
        <taxon>Tracheophyta</taxon>
        <taxon>Spermatophyta</taxon>
        <taxon>Magnoliopsida</taxon>
        <taxon>Liliopsida</taxon>
        <taxon>Poales</taxon>
        <taxon>Poaceae</taxon>
        <taxon>BOP clade</taxon>
        <taxon>Pooideae</taxon>
        <taxon>Triticodae</taxon>
        <taxon>Triticeae</taxon>
        <taxon>Triticinae</taxon>
        <taxon>Triticum</taxon>
    </lineage>
</organism>
<dbReference type="AlphaFoldDB" id="A0A8R7PS63"/>
<dbReference type="Proteomes" id="UP000015106">
    <property type="component" value="Chromosome 3"/>
</dbReference>
<protein>
    <submittedName>
        <fullName evidence="2">Uncharacterized protein</fullName>
    </submittedName>
</protein>
<accession>A0A8R7PS63</accession>
<dbReference type="Gramene" id="TuG1812G0300002063.01.T01">
    <property type="protein sequence ID" value="TuG1812G0300002063.01.T01.cds316910"/>
    <property type="gene ID" value="TuG1812G0300002063.01"/>
</dbReference>
<feature type="region of interest" description="Disordered" evidence="1">
    <location>
        <begin position="36"/>
        <end position="75"/>
    </location>
</feature>
<proteinExistence type="predicted"/>
<dbReference type="EnsemblPlants" id="TuG1812G0300002063.01.T01">
    <property type="protein sequence ID" value="TuG1812G0300002063.01.T01.cds316910"/>
    <property type="gene ID" value="TuG1812G0300002063.01"/>
</dbReference>
<feature type="region of interest" description="Disordered" evidence="1">
    <location>
        <begin position="102"/>
        <end position="142"/>
    </location>
</feature>
<feature type="compositionally biased region" description="Basic and acidic residues" evidence="1">
    <location>
        <begin position="118"/>
        <end position="128"/>
    </location>
</feature>
<reference evidence="3" key="1">
    <citation type="journal article" date="2013" name="Nature">
        <title>Draft genome of the wheat A-genome progenitor Triticum urartu.</title>
        <authorList>
            <person name="Ling H.Q."/>
            <person name="Zhao S."/>
            <person name="Liu D."/>
            <person name="Wang J."/>
            <person name="Sun H."/>
            <person name="Zhang C."/>
            <person name="Fan H."/>
            <person name="Li D."/>
            <person name="Dong L."/>
            <person name="Tao Y."/>
            <person name="Gao C."/>
            <person name="Wu H."/>
            <person name="Li Y."/>
            <person name="Cui Y."/>
            <person name="Guo X."/>
            <person name="Zheng S."/>
            <person name="Wang B."/>
            <person name="Yu K."/>
            <person name="Liang Q."/>
            <person name="Yang W."/>
            <person name="Lou X."/>
            <person name="Chen J."/>
            <person name="Feng M."/>
            <person name="Jian J."/>
            <person name="Zhang X."/>
            <person name="Luo G."/>
            <person name="Jiang Y."/>
            <person name="Liu J."/>
            <person name="Wang Z."/>
            <person name="Sha Y."/>
            <person name="Zhang B."/>
            <person name="Wu H."/>
            <person name="Tang D."/>
            <person name="Shen Q."/>
            <person name="Xue P."/>
            <person name="Zou S."/>
            <person name="Wang X."/>
            <person name="Liu X."/>
            <person name="Wang F."/>
            <person name="Yang Y."/>
            <person name="An X."/>
            <person name="Dong Z."/>
            <person name="Zhang K."/>
            <person name="Zhang X."/>
            <person name="Luo M.C."/>
            <person name="Dvorak J."/>
            <person name="Tong Y."/>
            <person name="Wang J."/>
            <person name="Yang H."/>
            <person name="Li Z."/>
            <person name="Wang D."/>
            <person name="Zhang A."/>
            <person name="Wang J."/>
        </authorList>
    </citation>
    <scope>NUCLEOTIDE SEQUENCE</scope>
    <source>
        <strain evidence="3">cv. G1812</strain>
    </source>
</reference>
<evidence type="ECO:0000313" key="2">
    <source>
        <dbReference type="EnsemblPlants" id="TuG1812G0300002063.01.T01.cds316910"/>
    </source>
</evidence>
<keyword evidence="3" id="KW-1185">Reference proteome</keyword>
<name>A0A8R7PS63_TRIUA</name>
<evidence type="ECO:0000313" key="3">
    <source>
        <dbReference type="Proteomes" id="UP000015106"/>
    </source>
</evidence>
<reference evidence="2" key="2">
    <citation type="submission" date="2018-03" db="EMBL/GenBank/DDBJ databases">
        <title>The Triticum urartu genome reveals the dynamic nature of wheat genome evolution.</title>
        <authorList>
            <person name="Ling H."/>
            <person name="Ma B."/>
            <person name="Shi X."/>
            <person name="Liu H."/>
            <person name="Dong L."/>
            <person name="Sun H."/>
            <person name="Cao Y."/>
            <person name="Gao Q."/>
            <person name="Zheng S."/>
            <person name="Li Y."/>
            <person name="Yu Y."/>
            <person name="Du H."/>
            <person name="Qi M."/>
            <person name="Li Y."/>
            <person name="Yu H."/>
            <person name="Cui Y."/>
            <person name="Wang N."/>
            <person name="Chen C."/>
            <person name="Wu H."/>
            <person name="Zhao Y."/>
            <person name="Zhang J."/>
            <person name="Li Y."/>
            <person name="Zhou W."/>
            <person name="Zhang B."/>
            <person name="Hu W."/>
            <person name="Eijk M."/>
            <person name="Tang J."/>
            <person name="Witsenboer H."/>
            <person name="Zhao S."/>
            <person name="Li Z."/>
            <person name="Zhang A."/>
            <person name="Wang D."/>
            <person name="Liang C."/>
        </authorList>
    </citation>
    <scope>NUCLEOTIDE SEQUENCE [LARGE SCALE GENOMIC DNA]</scope>
    <source>
        <strain evidence="2">cv. G1812</strain>
    </source>
</reference>
<reference evidence="2" key="3">
    <citation type="submission" date="2022-06" db="UniProtKB">
        <authorList>
            <consortium name="EnsemblPlants"/>
        </authorList>
    </citation>
    <scope>IDENTIFICATION</scope>
</reference>
<evidence type="ECO:0000256" key="1">
    <source>
        <dbReference type="SAM" id="MobiDB-lite"/>
    </source>
</evidence>
<sequence length="142" mass="14649">IHISVPKDLRSGGRAGRHDVAGVHVAAARRPAAAGAGAAEHAARSVPGGDAVRGGIQGPQRSSYMQPRQAADGGHRAEAPVVCHRCCKRPPFCSYCCCQDRQDGSVHKGGRGGVRSVDASEKESHGQEDVDQEEGAADCSTG</sequence>